<evidence type="ECO:0000313" key="2">
    <source>
        <dbReference type="EMBL" id="AHH16562.1"/>
    </source>
</evidence>
<gene>
    <name evidence="2" type="ORF">NONO_c17620</name>
</gene>
<dbReference type="Proteomes" id="UP000019150">
    <property type="component" value="Chromosome"/>
</dbReference>
<keyword evidence="3" id="KW-1185">Reference proteome</keyword>
<evidence type="ECO:0000256" key="1">
    <source>
        <dbReference type="SAM" id="MobiDB-lite"/>
    </source>
</evidence>
<dbReference type="STRING" id="1415166.NONO_c17620"/>
<dbReference type="OrthoDB" id="9983203at2"/>
<accession>W5TBH8</accession>
<sequence>MPQRPFRITRRPKPAEIPPEPNDAPEPDFEPAPDPEVERPSAEDSAPLPTAGNVCAVCGAYAVVPELHAEYHQRLDGWARHVNRALAVVQRVFRARGYIATTENDVPNDGDSEERP</sequence>
<dbReference type="RefSeq" id="WP_025348067.1">
    <property type="nucleotide sequence ID" value="NZ_CP006850.1"/>
</dbReference>
<organism evidence="2 3">
    <name type="scientific">Nocardia nova SH22a</name>
    <dbReference type="NCBI Taxonomy" id="1415166"/>
    <lineage>
        <taxon>Bacteria</taxon>
        <taxon>Bacillati</taxon>
        <taxon>Actinomycetota</taxon>
        <taxon>Actinomycetes</taxon>
        <taxon>Mycobacteriales</taxon>
        <taxon>Nocardiaceae</taxon>
        <taxon>Nocardia</taxon>
    </lineage>
</organism>
<protein>
    <submittedName>
        <fullName evidence="2">Uncharacterized protein</fullName>
    </submittedName>
</protein>
<dbReference type="EMBL" id="CP006850">
    <property type="protein sequence ID" value="AHH16562.1"/>
    <property type="molecule type" value="Genomic_DNA"/>
</dbReference>
<feature type="region of interest" description="Disordered" evidence="1">
    <location>
        <begin position="1"/>
        <end position="51"/>
    </location>
</feature>
<reference evidence="2 3" key="1">
    <citation type="journal article" date="2014" name="Appl. Environ. Microbiol.">
        <title>Insights into the Microbial Degradation of Rubber and Gutta-Percha by Analysis of the Complete Genome of Nocardia nova SH22a.</title>
        <authorList>
            <person name="Luo Q."/>
            <person name="Hiessl S."/>
            <person name="Poehlein A."/>
            <person name="Daniel R."/>
            <person name="Steinbuchel A."/>
        </authorList>
    </citation>
    <scope>NUCLEOTIDE SEQUENCE [LARGE SCALE GENOMIC DNA]</scope>
    <source>
        <strain evidence="2">SH22a</strain>
    </source>
</reference>
<name>W5TBH8_9NOCA</name>
<dbReference type="HOGENOM" id="CLU_2094294_0_0_11"/>
<evidence type="ECO:0000313" key="3">
    <source>
        <dbReference type="Proteomes" id="UP000019150"/>
    </source>
</evidence>
<proteinExistence type="predicted"/>
<feature type="compositionally biased region" description="Acidic residues" evidence="1">
    <location>
        <begin position="23"/>
        <end position="35"/>
    </location>
</feature>
<dbReference type="KEGG" id="nno:NONO_c17620"/>
<dbReference type="AlphaFoldDB" id="W5TBH8"/>